<dbReference type="PANTHER" id="PTHR28037:SF1">
    <property type="entry name" value="ALCOHOL O-ACETYLTRANSFERASE 1-RELATED"/>
    <property type="match status" value="1"/>
</dbReference>
<sequence length="559" mass="62325">MPPLLRRRVAARTHSGDTHVIRGLGLHESYQLAIQTLDQYRGTVVACRYGLPAGLARPENTESLKAKFYDAVVSVALAQPHMQTGVWGENSKKPILLRLDRFELRNHVEWVMLEGSRDPEAQYLEILQSTLDAKFTDISSRPGWRAVVLQHAGADCIDVIYVWSHTHHDGMSGKIFHEQLLRNLNSKVNPDRKFIRNDHEEPEKWIVYLPDFRDKFPPPPKDLCAFPTSVPYLVKNVFKELKPPAIFPPNNTFALWAPIKSTPFKTTFRTFTIGHELVAKIVAACREHHTTVTALLHVLVLLSLTKGLKDAKGFASRTPYNLRPILPSRPEKYPWLEPKDTMCNDVSIVDHLFDAKLVASIRAKLAGTAKPKGGVLGALEVEAEMPTRPLSADLLEIVWSTSARVRREIKARLDAGDKNDMIGIMKFAPEWKAHMKNEAKKPRPLSWLVTNVGVVDGRENGKAPADGVVQTQSAEAQGPGEGGHHPQQGGDDQEWSIRRAELLLSADVASAALQISVMTVKDEQMAVTCSWQDCVVDAGLGRCFVDDLERWLKEIGSSG</sequence>
<comment type="caution">
    <text evidence="2">The sequence shown here is derived from an EMBL/GenBank/DDBJ whole genome shotgun (WGS) entry which is preliminary data.</text>
</comment>
<dbReference type="PANTHER" id="PTHR28037">
    <property type="entry name" value="ALCOHOL O-ACETYLTRANSFERASE 1-RELATED"/>
    <property type="match status" value="1"/>
</dbReference>
<evidence type="ECO:0000256" key="1">
    <source>
        <dbReference type="SAM" id="MobiDB-lite"/>
    </source>
</evidence>
<dbReference type="InterPro" id="IPR010828">
    <property type="entry name" value="Atf2/Sli1-like"/>
</dbReference>
<evidence type="ECO:0000313" key="3">
    <source>
        <dbReference type="Proteomes" id="UP001396898"/>
    </source>
</evidence>
<name>A0ABR1RKA7_9PEZI</name>
<organism evidence="2 3">
    <name type="scientific">Apiospora marii</name>
    <dbReference type="NCBI Taxonomy" id="335849"/>
    <lineage>
        <taxon>Eukaryota</taxon>
        <taxon>Fungi</taxon>
        <taxon>Dikarya</taxon>
        <taxon>Ascomycota</taxon>
        <taxon>Pezizomycotina</taxon>
        <taxon>Sordariomycetes</taxon>
        <taxon>Xylariomycetidae</taxon>
        <taxon>Amphisphaeriales</taxon>
        <taxon>Apiosporaceae</taxon>
        <taxon>Apiospora</taxon>
    </lineage>
</organism>
<keyword evidence="3" id="KW-1185">Reference proteome</keyword>
<gene>
    <name evidence="2" type="ORF">PG991_009131</name>
</gene>
<reference evidence="2 3" key="1">
    <citation type="submission" date="2023-01" db="EMBL/GenBank/DDBJ databases">
        <title>Analysis of 21 Apiospora genomes using comparative genomics revels a genus with tremendous synthesis potential of carbohydrate active enzymes and secondary metabolites.</title>
        <authorList>
            <person name="Sorensen T."/>
        </authorList>
    </citation>
    <scope>NUCLEOTIDE SEQUENCE [LARGE SCALE GENOMIC DNA]</scope>
    <source>
        <strain evidence="2 3">CBS 20057</strain>
    </source>
</reference>
<proteinExistence type="predicted"/>
<dbReference type="InterPro" id="IPR052058">
    <property type="entry name" value="Alcohol_O-acetyltransferase"/>
</dbReference>
<dbReference type="Pfam" id="PF07247">
    <property type="entry name" value="AATase"/>
    <property type="match status" value="1"/>
</dbReference>
<dbReference type="EMBL" id="JAQQWI010000013">
    <property type="protein sequence ID" value="KAK8013538.1"/>
    <property type="molecule type" value="Genomic_DNA"/>
</dbReference>
<feature type="region of interest" description="Disordered" evidence="1">
    <location>
        <begin position="471"/>
        <end position="492"/>
    </location>
</feature>
<evidence type="ECO:0008006" key="4">
    <source>
        <dbReference type="Google" id="ProtNLM"/>
    </source>
</evidence>
<protein>
    <recommendedName>
        <fullName evidence="4">Alcohol acetyltransferase</fullName>
    </recommendedName>
</protein>
<evidence type="ECO:0000313" key="2">
    <source>
        <dbReference type="EMBL" id="KAK8013538.1"/>
    </source>
</evidence>
<dbReference type="Proteomes" id="UP001396898">
    <property type="component" value="Unassembled WGS sequence"/>
</dbReference>
<accession>A0ABR1RKA7</accession>